<dbReference type="PANTHER" id="PTHR30492:SF0">
    <property type="entry name" value="METHYLGLYOXAL SYNTHASE"/>
    <property type="match status" value="1"/>
</dbReference>
<keyword evidence="2" id="KW-0808">Transferase</keyword>
<evidence type="ECO:0000259" key="1">
    <source>
        <dbReference type="PROSITE" id="PS50146"/>
    </source>
</evidence>
<gene>
    <name evidence="2" type="ORF">VB739_13510</name>
</gene>
<keyword evidence="3" id="KW-1185">Reference proteome</keyword>
<dbReference type="NCBIfam" id="NF002033">
    <property type="entry name" value="PRK00861.1"/>
    <property type="match status" value="1"/>
</dbReference>
<organism evidence="2 3">
    <name type="scientific">Cyanobium gracile UHCC 0281</name>
    <dbReference type="NCBI Taxonomy" id="3110309"/>
    <lineage>
        <taxon>Bacteria</taxon>
        <taxon>Bacillati</taxon>
        <taxon>Cyanobacteriota</taxon>
        <taxon>Cyanophyceae</taxon>
        <taxon>Synechococcales</taxon>
        <taxon>Prochlorococcaceae</taxon>
        <taxon>Cyanobium</taxon>
    </lineage>
</organism>
<reference evidence="2 3" key="1">
    <citation type="submission" date="2023-12" db="EMBL/GenBank/DDBJ databases">
        <title>Baltic Sea Cyanobacteria.</title>
        <authorList>
            <person name="Delbaje E."/>
            <person name="Fewer D.P."/>
            <person name="Shishido T.K."/>
        </authorList>
    </citation>
    <scope>NUCLEOTIDE SEQUENCE [LARGE SCALE GENOMIC DNA]</scope>
    <source>
        <strain evidence="2 3">UHCC 0281</strain>
    </source>
</reference>
<dbReference type="EMBL" id="JAYGHY010000056">
    <property type="protein sequence ID" value="MEA5443573.1"/>
    <property type="molecule type" value="Genomic_DNA"/>
</dbReference>
<feature type="domain" description="DAGKc" evidence="1">
    <location>
        <begin position="134"/>
        <end position="272"/>
    </location>
</feature>
<keyword evidence="2" id="KW-0418">Kinase</keyword>
<accession>A0ABU5SYH5</accession>
<dbReference type="SUPFAM" id="SSF111331">
    <property type="entry name" value="NAD kinase/diacylglycerol kinase-like"/>
    <property type="match status" value="1"/>
</dbReference>
<evidence type="ECO:0000313" key="3">
    <source>
        <dbReference type="Proteomes" id="UP001302329"/>
    </source>
</evidence>
<dbReference type="RefSeq" id="WP_323357557.1">
    <property type="nucleotide sequence ID" value="NZ_JAYGHY010000056.1"/>
</dbReference>
<dbReference type="InterPro" id="IPR045540">
    <property type="entry name" value="YegS/DAGK_C"/>
</dbReference>
<dbReference type="Pfam" id="PF00781">
    <property type="entry name" value="DAGK_cat"/>
    <property type="match status" value="1"/>
</dbReference>
<name>A0ABU5SYH5_9CYAN</name>
<dbReference type="Gene3D" id="3.40.50.1380">
    <property type="entry name" value="Methylglyoxal synthase-like domain"/>
    <property type="match status" value="1"/>
</dbReference>
<dbReference type="InterPro" id="IPR004363">
    <property type="entry name" value="Methylgl_synth"/>
</dbReference>
<evidence type="ECO:0000313" key="2">
    <source>
        <dbReference type="EMBL" id="MEA5443573.1"/>
    </source>
</evidence>
<dbReference type="GO" id="GO:0016301">
    <property type="term" value="F:kinase activity"/>
    <property type="evidence" value="ECO:0007669"/>
    <property type="project" value="UniProtKB-KW"/>
</dbReference>
<protein>
    <submittedName>
        <fullName evidence="2">Diacylglycerol kinase family protein</fullName>
    </submittedName>
</protein>
<dbReference type="Gene3D" id="3.40.50.10330">
    <property type="entry name" value="Probable inorganic polyphosphate/atp-NAD kinase, domain 1"/>
    <property type="match status" value="1"/>
</dbReference>
<dbReference type="InterPro" id="IPR001206">
    <property type="entry name" value="Diacylglycerol_kinase_cat_dom"/>
</dbReference>
<dbReference type="Gene3D" id="2.60.200.40">
    <property type="match status" value="1"/>
</dbReference>
<sequence>MRHAPSLAPMAHTLVLLASPSREAALLDWLERQALAVAGFPLLATAELAGRLRSDPRTAQLPVMALEALAEGGDIQVAARLLAGEVAAVIAFLDPEAPAGSPPDSRLLIRACDLAAVPLALNAATAELALRGLAHGRSAYLLFNPVAGQGEANADLALIRSILEPQLLVTVLLTSAGTDPGDQCRELVALLQARPAGEVGNVMIVACGGDGTVSAVAGAVAGTGIPLGVIPRGTANAFAAALDIPTDLVAACETILAGHTHVVDAARCNDVPMTLLAGVGFEAGMVDRATRELKTMLGPLAYVLAGAQQLASQQPFQARVEIDGTVTEMQAAAITVANVAPATSVLAQGFGRVIPDDGLLEVTIASPSTRLQGLNALASLLTSAVVQSPSNHPDLLCLRASHITISTDPPQRLVIDGEMLEADPVTFTCLPGALSVFAPLPSP</sequence>
<dbReference type="InterPro" id="IPR017438">
    <property type="entry name" value="ATP-NAD_kinase_N"/>
</dbReference>
<comment type="caution">
    <text evidence="2">The sequence shown here is derived from an EMBL/GenBank/DDBJ whole genome shotgun (WGS) entry which is preliminary data.</text>
</comment>
<dbReference type="InterPro" id="IPR036914">
    <property type="entry name" value="MGS-like_dom_sf"/>
</dbReference>
<dbReference type="Proteomes" id="UP001302329">
    <property type="component" value="Unassembled WGS sequence"/>
</dbReference>
<proteinExistence type="predicted"/>
<dbReference type="PANTHER" id="PTHR30492">
    <property type="entry name" value="METHYLGLYOXAL SYNTHASE"/>
    <property type="match status" value="1"/>
</dbReference>
<dbReference type="SMART" id="SM00046">
    <property type="entry name" value="DAGKc"/>
    <property type="match status" value="1"/>
</dbReference>
<dbReference type="PROSITE" id="PS50146">
    <property type="entry name" value="DAGK"/>
    <property type="match status" value="1"/>
</dbReference>
<dbReference type="SUPFAM" id="SSF52335">
    <property type="entry name" value="Methylglyoxal synthase-like"/>
    <property type="match status" value="1"/>
</dbReference>
<dbReference type="Pfam" id="PF19279">
    <property type="entry name" value="YegS_C"/>
    <property type="match status" value="1"/>
</dbReference>
<dbReference type="InterPro" id="IPR016064">
    <property type="entry name" value="NAD/diacylglycerol_kinase_sf"/>
</dbReference>